<name>A0ABR2QSZ0_9ROSI</name>
<comment type="caution">
    <text evidence="1">The sequence shown here is derived from an EMBL/GenBank/DDBJ whole genome shotgun (WGS) entry which is preliminary data.</text>
</comment>
<accession>A0ABR2QSZ0</accession>
<dbReference type="EMBL" id="JBBPBN010000033">
    <property type="protein sequence ID" value="KAK9003650.1"/>
    <property type="molecule type" value="Genomic_DNA"/>
</dbReference>
<evidence type="ECO:0008006" key="3">
    <source>
        <dbReference type="Google" id="ProtNLM"/>
    </source>
</evidence>
<proteinExistence type="predicted"/>
<gene>
    <name evidence="1" type="ORF">V6N11_084286</name>
</gene>
<evidence type="ECO:0000313" key="2">
    <source>
        <dbReference type="Proteomes" id="UP001396334"/>
    </source>
</evidence>
<dbReference type="Proteomes" id="UP001396334">
    <property type="component" value="Unassembled WGS sequence"/>
</dbReference>
<evidence type="ECO:0000313" key="1">
    <source>
        <dbReference type="EMBL" id="KAK9003650.1"/>
    </source>
</evidence>
<organism evidence="1 2">
    <name type="scientific">Hibiscus sabdariffa</name>
    <name type="common">roselle</name>
    <dbReference type="NCBI Taxonomy" id="183260"/>
    <lineage>
        <taxon>Eukaryota</taxon>
        <taxon>Viridiplantae</taxon>
        <taxon>Streptophyta</taxon>
        <taxon>Embryophyta</taxon>
        <taxon>Tracheophyta</taxon>
        <taxon>Spermatophyta</taxon>
        <taxon>Magnoliopsida</taxon>
        <taxon>eudicotyledons</taxon>
        <taxon>Gunneridae</taxon>
        <taxon>Pentapetalae</taxon>
        <taxon>rosids</taxon>
        <taxon>malvids</taxon>
        <taxon>Malvales</taxon>
        <taxon>Malvaceae</taxon>
        <taxon>Malvoideae</taxon>
        <taxon>Hibiscus</taxon>
    </lineage>
</organism>
<sequence>MNPPYPLVGNGAPLTMECETLAALKPMISYKDMVIGGNVSPSPEEPIDLDDDDIELLGEDISVGLYDGSDLDSMQHDAIPLSAYTETNPPTDPFGPWVVVERRKRVSRSVNVKKHAVTESGWIPFKLVRGGLLISILIFADDLILFAKATSDQARLINEILEEFGDHSGHKVNRSKSQVFFSANTALGYSQTVSSFLGI</sequence>
<protein>
    <recommendedName>
        <fullName evidence="3">Reverse transcriptase domain-containing protein</fullName>
    </recommendedName>
</protein>
<keyword evidence="2" id="KW-1185">Reference proteome</keyword>
<reference evidence="1 2" key="1">
    <citation type="journal article" date="2024" name="G3 (Bethesda)">
        <title>Genome assembly of Hibiscus sabdariffa L. provides insights into metabolisms of medicinal natural products.</title>
        <authorList>
            <person name="Kim T."/>
        </authorList>
    </citation>
    <scope>NUCLEOTIDE SEQUENCE [LARGE SCALE GENOMIC DNA]</scope>
    <source>
        <strain evidence="1">TK-2024</strain>
        <tissue evidence="1">Old leaves</tissue>
    </source>
</reference>